<dbReference type="GeneID" id="24139479"/>
<dbReference type="Gene3D" id="3.30.300.30">
    <property type="match status" value="1"/>
</dbReference>
<organism evidence="3 4">
    <name type="scientific">Saprolegnia parasitica (strain CBS 223.65)</name>
    <dbReference type="NCBI Taxonomy" id="695850"/>
    <lineage>
        <taxon>Eukaryota</taxon>
        <taxon>Sar</taxon>
        <taxon>Stramenopiles</taxon>
        <taxon>Oomycota</taxon>
        <taxon>Saprolegniomycetes</taxon>
        <taxon>Saprolegniales</taxon>
        <taxon>Saprolegniaceae</taxon>
        <taxon>Saprolegnia</taxon>
    </lineage>
</organism>
<dbReference type="SUPFAM" id="SSF56801">
    <property type="entry name" value="Acetyl-CoA synthetase-like"/>
    <property type="match status" value="1"/>
</dbReference>
<dbReference type="PANTHER" id="PTHR43352:SF1">
    <property type="entry name" value="ANTHRANILATE--COA LIGASE"/>
    <property type="match status" value="1"/>
</dbReference>
<dbReference type="RefSeq" id="XP_012212759.1">
    <property type="nucleotide sequence ID" value="XM_012357369.1"/>
</dbReference>
<dbReference type="InterPro" id="IPR045851">
    <property type="entry name" value="AMP-bd_C_sf"/>
</dbReference>
<evidence type="ECO:0000313" key="4">
    <source>
        <dbReference type="Proteomes" id="UP000030745"/>
    </source>
</evidence>
<name>A0A067BDU3_SAPPC</name>
<protein>
    <recommendedName>
        <fullName evidence="2">AMP-binding enzyme C-terminal domain-containing protein</fullName>
    </recommendedName>
</protein>
<dbReference type="AlphaFoldDB" id="A0A067BDU3"/>
<keyword evidence="4" id="KW-1185">Reference proteome</keyword>
<dbReference type="EMBL" id="KK584063">
    <property type="protein sequence ID" value="KDO16534.1"/>
    <property type="molecule type" value="Genomic_DNA"/>
</dbReference>
<reference evidence="3 4" key="1">
    <citation type="journal article" date="2013" name="PLoS Genet.">
        <title>Distinctive expansion of potential virulence genes in the genome of the oomycete fish pathogen Saprolegnia parasitica.</title>
        <authorList>
            <person name="Jiang R.H."/>
            <person name="de Bruijn I."/>
            <person name="Haas B.J."/>
            <person name="Belmonte R."/>
            <person name="Lobach L."/>
            <person name="Christie J."/>
            <person name="van den Ackerveken G."/>
            <person name="Bottin A."/>
            <person name="Bulone V."/>
            <person name="Diaz-Moreno S.M."/>
            <person name="Dumas B."/>
            <person name="Fan L."/>
            <person name="Gaulin E."/>
            <person name="Govers F."/>
            <person name="Grenville-Briggs L.J."/>
            <person name="Horner N.R."/>
            <person name="Levin J.Z."/>
            <person name="Mammella M."/>
            <person name="Meijer H.J."/>
            <person name="Morris P."/>
            <person name="Nusbaum C."/>
            <person name="Oome S."/>
            <person name="Phillips A.J."/>
            <person name="van Rooyen D."/>
            <person name="Rzeszutek E."/>
            <person name="Saraiva M."/>
            <person name="Secombes C.J."/>
            <person name="Seidl M.F."/>
            <person name="Snel B."/>
            <person name="Stassen J.H."/>
            <person name="Sykes S."/>
            <person name="Tripathy S."/>
            <person name="van den Berg H."/>
            <person name="Vega-Arreguin J.C."/>
            <person name="Wawra S."/>
            <person name="Young S.K."/>
            <person name="Zeng Q."/>
            <person name="Dieguez-Uribeondo J."/>
            <person name="Russ C."/>
            <person name="Tyler B.M."/>
            <person name="van West P."/>
        </authorList>
    </citation>
    <scope>NUCLEOTIDE SEQUENCE [LARGE SCALE GENOMIC DNA]</scope>
    <source>
        <strain evidence="3 4">CBS 223.65</strain>
    </source>
</reference>
<dbReference type="OrthoDB" id="2962993at2759"/>
<evidence type="ECO:0000313" key="3">
    <source>
        <dbReference type="EMBL" id="KDO16534.1"/>
    </source>
</evidence>
<dbReference type="GO" id="GO:0044550">
    <property type="term" value="P:secondary metabolite biosynthetic process"/>
    <property type="evidence" value="ECO:0007669"/>
    <property type="project" value="TreeGrafter"/>
</dbReference>
<evidence type="ECO:0000256" key="1">
    <source>
        <dbReference type="ARBA" id="ARBA00022598"/>
    </source>
</evidence>
<sequence length="86" mass="9314">MEHPQIMECAVYGVADDTWGQIVTLVARPSDAISDVASLSPPLDAFLSARLASYKRPRVVHLVPAIPKNAMGKINKKQLPALFDTA</sequence>
<feature type="domain" description="AMP-binding enzyme C-terminal" evidence="2">
    <location>
        <begin position="1"/>
        <end position="73"/>
    </location>
</feature>
<keyword evidence="1" id="KW-0436">Ligase</keyword>
<dbReference type="InterPro" id="IPR025110">
    <property type="entry name" value="AMP-bd_C"/>
</dbReference>
<gene>
    <name evidence="3" type="ORF">SPRG_17952</name>
</gene>
<dbReference type="GO" id="GO:0016878">
    <property type="term" value="F:acid-thiol ligase activity"/>
    <property type="evidence" value="ECO:0007669"/>
    <property type="project" value="TreeGrafter"/>
</dbReference>
<dbReference type="PANTHER" id="PTHR43352">
    <property type="entry name" value="ACETYL-COA SYNTHETASE"/>
    <property type="match status" value="1"/>
</dbReference>
<dbReference type="KEGG" id="spar:SPRG_17952"/>
<accession>A0A067BDU3</accession>
<dbReference type="VEuPathDB" id="FungiDB:SPRG_17952"/>
<dbReference type="Proteomes" id="UP000030745">
    <property type="component" value="Unassembled WGS sequence"/>
</dbReference>
<proteinExistence type="predicted"/>
<dbReference type="STRING" id="695850.A0A067BDU3"/>
<dbReference type="Pfam" id="PF13193">
    <property type="entry name" value="AMP-binding_C"/>
    <property type="match status" value="1"/>
</dbReference>
<evidence type="ECO:0000259" key="2">
    <source>
        <dbReference type="Pfam" id="PF13193"/>
    </source>
</evidence>